<evidence type="ECO:0000259" key="10">
    <source>
        <dbReference type="PROSITE" id="PS50089"/>
    </source>
</evidence>
<keyword evidence="4" id="KW-0677">Repeat</keyword>
<keyword evidence="6 7" id="KW-0862">Zinc</keyword>
<feature type="domain" description="TRAF-type" evidence="12">
    <location>
        <begin position="165"/>
        <end position="211"/>
    </location>
</feature>
<dbReference type="AlphaFoldDB" id="A0ABD0K3K9"/>
<feature type="zinc finger region" description="TRAF-type" evidence="7">
    <location>
        <begin position="165"/>
        <end position="211"/>
    </location>
</feature>
<feature type="region of interest" description="Disordered" evidence="9">
    <location>
        <begin position="340"/>
        <end position="373"/>
    </location>
</feature>
<dbReference type="PROSITE" id="PS00518">
    <property type="entry name" value="ZF_RING_1"/>
    <property type="match status" value="1"/>
</dbReference>
<evidence type="ECO:0000313" key="14">
    <source>
        <dbReference type="Proteomes" id="UP001519460"/>
    </source>
</evidence>
<dbReference type="Pfam" id="PF02176">
    <property type="entry name" value="zf-TRAF"/>
    <property type="match status" value="1"/>
</dbReference>
<dbReference type="Gene3D" id="2.60.210.10">
    <property type="entry name" value="Apoptosis, Tumor Necrosis Factor Receptor Associated Protein 2, Chain A"/>
    <property type="match status" value="1"/>
</dbReference>
<dbReference type="Proteomes" id="UP001519460">
    <property type="component" value="Unassembled WGS sequence"/>
</dbReference>
<dbReference type="InterPro" id="IPR003613">
    <property type="entry name" value="Ubox_domain"/>
</dbReference>
<dbReference type="InterPro" id="IPR012227">
    <property type="entry name" value="TNF_rcpt-assoc_TRAF_met"/>
</dbReference>
<dbReference type="SMART" id="SM00504">
    <property type="entry name" value="Ubox"/>
    <property type="match status" value="1"/>
</dbReference>
<protein>
    <recommendedName>
        <fullName evidence="15">RING-type E3 ubiquitin transferase</fullName>
    </recommendedName>
</protein>
<evidence type="ECO:0000256" key="6">
    <source>
        <dbReference type="ARBA" id="ARBA00022833"/>
    </source>
</evidence>
<gene>
    <name evidence="13" type="ORF">BaRGS_00026865</name>
</gene>
<reference evidence="13 14" key="1">
    <citation type="journal article" date="2023" name="Sci. Data">
        <title>Genome assembly of the Korean intertidal mud-creeper Batillaria attramentaria.</title>
        <authorList>
            <person name="Patra A.K."/>
            <person name="Ho P.T."/>
            <person name="Jun S."/>
            <person name="Lee S.J."/>
            <person name="Kim Y."/>
            <person name="Won Y.J."/>
        </authorList>
    </citation>
    <scope>NUCLEOTIDE SEQUENCE [LARGE SCALE GENOMIC DNA]</scope>
    <source>
        <strain evidence="13">Wonlab-2016</strain>
    </source>
</reference>
<feature type="domain" description="RING-type" evidence="10">
    <location>
        <begin position="83"/>
        <end position="122"/>
    </location>
</feature>
<feature type="domain" description="TRAF-type" evidence="12">
    <location>
        <begin position="220"/>
        <end position="274"/>
    </location>
</feature>
<dbReference type="SUPFAM" id="SSF49599">
    <property type="entry name" value="TRAF domain-like"/>
    <property type="match status" value="2"/>
</dbReference>
<keyword evidence="14" id="KW-1185">Reference proteome</keyword>
<dbReference type="InterPro" id="IPR049342">
    <property type="entry name" value="TRAF1-6_MATH_dom"/>
</dbReference>
<evidence type="ECO:0000256" key="9">
    <source>
        <dbReference type="SAM" id="MobiDB-lite"/>
    </source>
</evidence>
<evidence type="ECO:0000256" key="8">
    <source>
        <dbReference type="SAM" id="Coils"/>
    </source>
</evidence>
<evidence type="ECO:0000256" key="1">
    <source>
        <dbReference type="ARBA" id="ARBA00004496"/>
    </source>
</evidence>
<dbReference type="InterPro" id="IPR017907">
    <property type="entry name" value="Znf_RING_CS"/>
</dbReference>
<keyword evidence="5 7" id="KW-0863">Zinc-finger</keyword>
<dbReference type="GO" id="GO:0005737">
    <property type="term" value="C:cytoplasm"/>
    <property type="evidence" value="ECO:0007669"/>
    <property type="project" value="UniProtKB-SubCell"/>
</dbReference>
<proteinExistence type="predicted"/>
<evidence type="ECO:0000259" key="12">
    <source>
        <dbReference type="PROSITE" id="PS50145"/>
    </source>
</evidence>
<feature type="zinc finger region" description="TRAF-type" evidence="7">
    <location>
        <begin position="220"/>
        <end position="274"/>
    </location>
</feature>
<dbReference type="PANTHER" id="PTHR10131:SF152">
    <property type="entry name" value="TNF RECEPTOR-ASSOCIATED FACTOR 6"/>
    <property type="match status" value="1"/>
</dbReference>
<dbReference type="GO" id="GO:0008270">
    <property type="term" value="F:zinc ion binding"/>
    <property type="evidence" value="ECO:0007669"/>
    <property type="project" value="UniProtKB-KW"/>
</dbReference>
<organism evidence="13 14">
    <name type="scientific">Batillaria attramentaria</name>
    <dbReference type="NCBI Taxonomy" id="370345"/>
    <lineage>
        <taxon>Eukaryota</taxon>
        <taxon>Metazoa</taxon>
        <taxon>Spiralia</taxon>
        <taxon>Lophotrochozoa</taxon>
        <taxon>Mollusca</taxon>
        <taxon>Gastropoda</taxon>
        <taxon>Caenogastropoda</taxon>
        <taxon>Sorbeoconcha</taxon>
        <taxon>Cerithioidea</taxon>
        <taxon>Batillariidae</taxon>
        <taxon>Batillaria</taxon>
    </lineage>
</organism>
<evidence type="ECO:0000313" key="13">
    <source>
        <dbReference type="EMBL" id="KAK7481839.1"/>
    </source>
</evidence>
<dbReference type="SUPFAM" id="SSF57850">
    <property type="entry name" value="RING/U-box"/>
    <property type="match status" value="1"/>
</dbReference>
<dbReference type="PIRSF" id="PIRSF015614">
    <property type="entry name" value="TRAF"/>
    <property type="match status" value="1"/>
</dbReference>
<keyword evidence="3 7" id="KW-0479">Metal-binding</keyword>
<dbReference type="InterPro" id="IPR013083">
    <property type="entry name" value="Znf_RING/FYVE/PHD"/>
</dbReference>
<keyword evidence="8" id="KW-0175">Coiled coil</keyword>
<feature type="domain" description="MATH" evidence="11">
    <location>
        <begin position="468"/>
        <end position="617"/>
    </location>
</feature>
<evidence type="ECO:0000256" key="2">
    <source>
        <dbReference type="ARBA" id="ARBA00022490"/>
    </source>
</evidence>
<evidence type="ECO:0000256" key="7">
    <source>
        <dbReference type="PROSITE-ProRule" id="PRU00207"/>
    </source>
</evidence>
<dbReference type="SMART" id="SM00184">
    <property type="entry name" value="RING"/>
    <property type="match status" value="1"/>
</dbReference>
<dbReference type="FunFam" id="3.30.40.10:FF:000179">
    <property type="entry name" value="TNF receptor-associated factor"/>
    <property type="match status" value="1"/>
</dbReference>
<dbReference type="InterPro" id="IPR002083">
    <property type="entry name" value="MATH/TRAF_dom"/>
</dbReference>
<dbReference type="Pfam" id="PF13923">
    <property type="entry name" value="zf-C3HC4_2"/>
    <property type="match status" value="1"/>
</dbReference>
<evidence type="ECO:0000256" key="3">
    <source>
        <dbReference type="ARBA" id="ARBA00022723"/>
    </source>
</evidence>
<evidence type="ECO:0008006" key="15">
    <source>
        <dbReference type="Google" id="ProtNLM"/>
    </source>
</evidence>
<dbReference type="CDD" id="cd00270">
    <property type="entry name" value="MATH_TRAF_C"/>
    <property type="match status" value="1"/>
</dbReference>
<dbReference type="EMBL" id="JACVVK020000255">
    <property type="protein sequence ID" value="KAK7481839.1"/>
    <property type="molecule type" value="Genomic_DNA"/>
</dbReference>
<keyword evidence="2" id="KW-0963">Cytoplasm</keyword>
<dbReference type="InterPro" id="IPR008974">
    <property type="entry name" value="TRAF-like"/>
</dbReference>
<dbReference type="PROSITE" id="PS50144">
    <property type="entry name" value="MATH"/>
    <property type="match status" value="1"/>
</dbReference>
<dbReference type="PROSITE" id="PS50145">
    <property type="entry name" value="ZF_TRAF"/>
    <property type="match status" value="2"/>
</dbReference>
<dbReference type="Gene3D" id="3.30.40.10">
    <property type="entry name" value="Zinc/RING finger domain, C3HC4 (zinc finger)"/>
    <property type="match status" value="3"/>
</dbReference>
<dbReference type="Pfam" id="PF21355">
    <property type="entry name" value="TRAF-mep_MATH"/>
    <property type="match status" value="1"/>
</dbReference>
<accession>A0ABD0K3K9</accession>
<comment type="subcellular location">
    <subcellularLocation>
        <location evidence="1">Cytoplasm</location>
    </subcellularLocation>
</comment>
<dbReference type="PROSITE" id="PS50089">
    <property type="entry name" value="ZF_RING_2"/>
    <property type="match status" value="1"/>
</dbReference>
<sequence length="621" mass="69833">MSEALSSRKAPNQCETLAVKLRLPVTMAQPPSLDTSFGQTSSPNVSLSAYEMSSGSDGSYPFTGKVVGYDYEFVPPVDGRYECTICFGVLREPRQTPCGHRFCRDCILKWLRQPQHRCPVDNEHLSDSMLFPDNFAKREIDNFTAKCPNSKQGCDVIETVKRMPSHLKECPLAFVPCPNNCASVLIRRDLADHMHEHCQNRLVHCPDCGQQGKAADFEEHVQSCPHGKVKCEHCGEEVARREIERHRKDFCQKTNIPCMFQALGCEVQVQRDQLDKHIRESLTPHLSMLCQGMVAIMQRIGINRLSTEGVPLSARELTPTEISGFMSSLVQPLQQLSLETRQPQGAPGDSRSLDSSSVVKTSVSMHRSPSDPKYSMLISSGTQEASGFSHTSGASDYGVKMAPASLVGPVSGVESESLKSLHHDEMLVRHKQSLLELQAKTETLERNLKQKMKQYDQQISELEGKMCNGQYYWRIRNYSRYQREAEHGQTTALHSHPFYTSPYGYKLCIRANLNGVDSAKGSHLSLFIHFMQGENDDLLEWPFNGRIVLSVKDQNECCELRNHVAETLSSKPNLAAFQRPTTPRNHKGFGYMEFLPLNVLRNSSYIRNDTLIIKAHVLPNG</sequence>
<dbReference type="InterPro" id="IPR001293">
    <property type="entry name" value="Znf_TRAF"/>
</dbReference>
<comment type="caution">
    <text evidence="13">The sequence shown here is derived from an EMBL/GenBank/DDBJ whole genome shotgun (WGS) entry which is preliminary data.</text>
</comment>
<evidence type="ECO:0000259" key="11">
    <source>
        <dbReference type="PROSITE" id="PS50144"/>
    </source>
</evidence>
<evidence type="ECO:0000256" key="4">
    <source>
        <dbReference type="ARBA" id="ARBA00022737"/>
    </source>
</evidence>
<feature type="coiled-coil region" evidence="8">
    <location>
        <begin position="427"/>
        <end position="465"/>
    </location>
</feature>
<feature type="compositionally biased region" description="Polar residues" evidence="9">
    <location>
        <begin position="353"/>
        <end position="367"/>
    </location>
</feature>
<dbReference type="InterPro" id="IPR001841">
    <property type="entry name" value="Znf_RING"/>
</dbReference>
<evidence type="ECO:0000256" key="5">
    <source>
        <dbReference type="ARBA" id="ARBA00022771"/>
    </source>
</evidence>
<dbReference type="SMART" id="SM00061">
    <property type="entry name" value="MATH"/>
    <property type="match status" value="1"/>
</dbReference>
<dbReference type="PANTHER" id="PTHR10131">
    <property type="entry name" value="TNF RECEPTOR ASSOCIATED FACTOR"/>
    <property type="match status" value="1"/>
</dbReference>
<name>A0ABD0K3K9_9CAEN</name>